<feature type="region of interest" description="Disordered" evidence="1">
    <location>
        <begin position="104"/>
        <end position="130"/>
    </location>
</feature>
<protein>
    <submittedName>
        <fullName evidence="2">WGS project CAEQ00000000 data, annotated contig 1144</fullName>
    </submittedName>
</protein>
<reference evidence="2 3" key="2">
    <citation type="journal article" date="2012" name="Proc. Natl. Acad. Sci. U.S.A.">
        <title>Antigenic diversity is generated by distinct evolutionary mechanisms in African trypanosome species.</title>
        <authorList>
            <person name="Jackson A.P."/>
            <person name="Berry A."/>
            <person name="Aslett M."/>
            <person name="Allison H.C."/>
            <person name="Burton P."/>
            <person name="Vavrova-Anderson J."/>
            <person name="Brown R."/>
            <person name="Browne H."/>
            <person name="Corton N."/>
            <person name="Hauser H."/>
            <person name="Gamble J."/>
            <person name="Gilderthorp R."/>
            <person name="Marcello L."/>
            <person name="McQuillan J."/>
            <person name="Otto T.D."/>
            <person name="Quail M.A."/>
            <person name="Sanders M.J."/>
            <person name="van Tonder A."/>
            <person name="Ginger M.L."/>
            <person name="Field M.C."/>
            <person name="Barry J.D."/>
            <person name="Hertz-Fowler C."/>
            <person name="Berriman M."/>
        </authorList>
    </citation>
    <scope>NUCLEOTIDE SEQUENCE [LARGE SCALE GENOMIC DNA]</scope>
    <source>
        <strain evidence="2 3">IL3000</strain>
    </source>
</reference>
<dbReference type="EMBL" id="CAEQ01000512">
    <property type="protein sequence ID" value="CCD11927.1"/>
    <property type="molecule type" value="Genomic_DNA"/>
</dbReference>
<reference evidence="3" key="1">
    <citation type="submission" date="2011-07" db="EMBL/GenBank/DDBJ databases">
        <title>Divergent evolution of antigenic variation in African trypanosomes.</title>
        <authorList>
            <person name="Jackson A.P."/>
            <person name="Berry A."/>
            <person name="Allison H.C."/>
            <person name="Burton P."/>
            <person name="Anderson J."/>
            <person name="Aslett M."/>
            <person name="Brown R."/>
            <person name="Corton N."/>
            <person name="Harris D."/>
            <person name="Hauser H."/>
            <person name="Gamble J."/>
            <person name="Gilderthorp R."/>
            <person name="McQuillan J."/>
            <person name="Quail M.A."/>
            <person name="Sanders M."/>
            <person name="Van Tonder A."/>
            <person name="Ginger M.L."/>
            <person name="Donelson J.E."/>
            <person name="Field M.C."/>
            <person name="Barry J.D."/>
            <person name="Berriman M."/>
            <person name="Hertz-Fowler C."/>
        </authorList>
    </citation>
    <scope>NUCLEOTIDE SEQUENCE [LARGE SCALE GENOMIC DNA]</scope>
    <source>
        <strain evidence="3">IL3000</strain>
    </source>
</reference>
<proteinExistence type="predicted"/>
<accession>F9W443</accession>
<feature type="region of interest" description="Disordered" evidence="1">
    <location>
        <begin position="166"/>
        <end position="192"/>
    </location>
</feature>
<comment type="caution">
    <text evidence="2">The sequence shown here is derived from an EMBL/GenBank/DDBJ whole genome shotgun (WGS) entry which is preliminary data.</text>
</comment>
<feature type="compositionally biased region" description="Polar residues" evidence="1">
    <location>
        <begin position="104"/>
        <end position="129"/>
    </location>
</feature>
<sequence length="213" mass="23539">MKKCKDATNNWGGHPNRLGNLAETPTTIHNERRLHRADGGYVHILRDTRERGGHSGAVAKNIFAANKYDEAWKRGMIWVQSLWHVPHQLHAGYVKAATPRITVTVPQPSPQTSGTHENSGTSLQFQESFPHQPREVLVDEQGHTILLEDKNFPEYSLNSTEACWEAEEHHTNVRGKTPAPDPMSDSDPLFSPEAAEGVIAHLTAASHEGGAPL</sequence>
<keyword evidence="3" id="KW-1185">Reference proteome</keyword>
<feature type="region of interest" description="Disordered" evidence="1">
    <location>
        <begin position="1"/>
        <end position="22"/>
    </location>
</feature>
<evidence type="ECO:0000256" key="1">
    <source>
        <dbReference type="SAM" id="MobiDB-lite"/>
    </source>
</evidence>
<organism evidence="2 3">
    <name type="scientific">Trypanosoma congolense (strain IL3000)</name>
    <dbReference type="NCBI Taxonomy" id="1068625"/>
    <lineage>
        <taxon>Eukaryota</taxon>
        <taxon>Discoba</taxon>
        <taxon>Euglenozoa</taxon>
        <taxon>Kinetoplastea</taxon>
        <taxon>Metakinetoplastina</taxon>
        <taxon>Trypanosomatida</taxon>
        <taxon>Trypanosomatidae</taxon>
        <taxon>Trypanosoma</taxon>
        <taxon>Nannomonas</taxon>
    </lineage>
</organism>
<dbReference type="AlphaFoldDB" id="F9W443"/>
<dbReference type="VEuPathDB" id="TriTrypDB:TcIL3000_0_28640"/>
<gene>
    <name evidence="2" type="ORF">TCIL3000_0_28640</name>
</gene>
<evidence type="ECO:0000313" key="2">
    <source>
        <dbReference type="EMBL" id="CCD11927.1"/>
    </source>
</evidence>
<dbReference type="Proteomes" id="UP000000702">
    <property type="component" value="Unassembled WGS sequence"/>
</dbReference>
<name>F9W443_TRYCI</name>
<evidence type="ECO:0000313" key="3">
    <source>
        <dbReference type="Proteomes" id="UP000000702"/>
    </source>
</evidence>